<evidence type="ECO:0000256" key="1">
    <source>
        <dbReference type="SAM" id="MobiDB-lite"/>
    </source>
</evidence>
<name>A0A917BIY7_9MICO</name>
<dbReference type="Pfam" id="PF13416">
    <property type="entry name" value="SBP_bac_8"/>
    <property type="match status" value="1"/>
</dbReference>
<dbReference type="AlphaFoldDB" id="A0A917BIY7"/>
<evidence type="ECO:0008006" key="5">
    <source>
        <dbReference type="Google" id="ProtNLM"/>
    </source>
</evidence>
<dbReference type="PANTHER" id="PTHR43649">
    <property type="entry name" value="ARABINOSE-BINDING PROTEIN-RELATED"/>
    <property type="match status" value="1"/>
</dbReference>
<evidence type="ECO:0000313" key="4">
    <source>
        <dbReference type="Proteomes" id="UP000605670"/>
    </source>
</evidence>
<feature type="chain" id="PRO_5037732345" description="Extracellular solute-binding protein" evidence="2">
    <location>
        <begin position="23"/>
        <end position="256"/>
    </location>
</feature>
<feature type="signal peptide" evidence="2">
    <location>
        <begin position="1"/>
        <end position="22"/>
    </location>
</feature>
<gene>
    <name evidence="3" type="ORF">GCM10011366_11420</name>
</gene>
<reference evidence="3" key="1">
    <citation type="journal article" date="2014" name="Int. J. Syst. Evol. Microbiol.">
        <title>Complete genome sequence of Corynebacterium casei LMG S-19264T (=DSM 44701T), isolated from a smear-ripened cheese.</title>
        <authorList>
            <consortium name="US DOE Joint Genome Institute (JGI-PGF)"/>
            <person name="Walter F."/>
            <person name="Albersmeier A."/>
            <person name="Kalinowski J."/>
            <person name="Ruckert C."/>
        </authorList>
    </citation>
    <scope>NUCLEOTIDE SEQUENCE</scope>
    <source>
        <strain evidence="3">CGMCC 1.12160</strain>
    </source>
</reference>
<comment type="caution">
    <text evidence="3">The sequence shown here is derived from an EMBL/GenBank/DDBJ whole genome shotgun (WGS) entry which is preliminary data.</text>
</comment>
<dbReference type="InterPro" id="IPR050490">
    <property type="entry name" value="Bact_solute-bd_prot1"/>
</dbReference>
<feature type="region of interest" description="Disordered" evidence="1">
    <location>
        <begin position="223"/>
        <end position="256"/>
    </location>
</feature>
<evidence type="ECO:0000313" key="3">
    <source>
        <dbReference type="EMBL" id="GGF45422.1"/>
    </source>
</evidence>
<dbReference type="EMBL" id="BMEM01000001">
    <property type="protein sequence ID" value="GGF45422.1"/>
    <property type="molecule type" value="Genomic_DNA"/>
</dbReference>
<sequence length="256" mass="26710">MRPTLIVIVSTSLLGLAGCASGSGGGDAGPLSSDEFAQTATSEGPLTVMGFGTADDEIAQTRLDRAKAALEGTEVKLVEGELDMQQFLSSVASGDVPGIINADRAQIGTLASRGAIMPLTGCLDQRGVDTSQFVESALGQVTFADEVYGIPEFNTVQLTMANSSLLEEAGLTIEDVNGSSWEDLSAANEKLAKSEGGKIKVIGYDSKLPEFLPLWVRANGGSMISEDGRTATHGQPRGDRGSRVGGVHLRRPGRLR</sequence>
<dbReference type="SUPFAM" id="SSF53850">
    <property type="entry name" value="Periplasmic binding protein-like II"/>
    <property type="match status" value="1"/>
</dbReference>
<evidence type="ECO:0000256" key="2">
    <source>
        <dbReference type="SAM" id="SignalP"/>
    </source>
</evidence>
<organism evidence="3 4">
    <name type="scientific">Ornithinimicrobium tianjinense</name>
    <dbReference type="NCBI Taxonomy" id="1195761"/>
    <lineage>
        <taxon>Bacteria</taxon>
        <taxon>Bacillati</taxon>
        <taxon>Actinomycetota</taxon>
        <taxon>Actinomycetes</taxon>
        <taxon>Micrococcales</taxon>
        <taxon>Ornithinimicrobiaceae</taxon>
        <taxon>Ornithinimicrobium</taxon>
    </lineage>
</organism>
<dbReference type="InterPro" id="IPR006059">
    <property type="entry name" value="SBP"/>
</dbReference>
<dbReference type="PANTHER" id="PTHR43649:SF12">
    <property type="entry name" value="DIACETYLCHITOBIOSE BINDING PROTEIN DASA"/>
    <property type="match status" value="1"/>
</dbReference>
<dbReference type="PROSITE" id="PS51257">
    <property type="entry name" value="PROKAR_LIPOPROTEIN"/>
    <property type="match status" value="1"/>
</dbReference>
<reference evidence="3" key="2">
    <citation type="submission" date="2020-09" db="EMBL/GenBank/DDBJ databases">
        <authorList>
            <person name="Sun Q."/>
            <person name="Zhou Y."/>
        </authorList>
    </citation>
    <scope>NUCLEOTIDE SEQUENCE</scope>
    <source>
        <strain evidence="3">CGMCC 1.12160</strain>
    </source>
</reference>
<protein>
    <recommendedName>
        <fullName evidence="5">Extracellular solute-binding protein</fullName>
    </recommendedName>
</protein>
<proteinExistence type="predicted"/>
<dbReference type="RefSeq" id="WP_229734942.1">
    <property type="nucleotide sequence ID" value="NZ_BAABKH010000005.1"/>
</dbReference>
<dbReference type="Proteomes" id="UP000605670">
    <property type="component" value="Unassembled WGS sequence"/>
</dbReference>
<feature type="compositionally biased region" description="Basic and acidic residues" evidence="1">
    <location>
        <begin position="226"/>
        <end position="242"/>
    </location>
</feature>
<keyword evidence="2" id="KW-0732">Signal</keyword>
<dbReference type="Gene3D" id="3.40.190.10">
    <property type="entry name" value="Periplasmic binding protein-like II"/>
    <property type="match status" value="1"/>
</dbReference>
<keyword evidence="4" id="KW-1185">Reference proteome</keyword>
<accession>A0A917BIY7</accession>